<keyword evidence="2" id="KW-0808">Transferase</keyword>
<organism evidence="2 3">
    <name type="scientific">Cinara cedri</name>
    <dbReference type="NCBI Taxonomy" id="506608"/>
    <lineage>
        <taxon>Eukaryota</taxon>
        <taxon>Metazoa</taxon>
        <taxon>Ecdysozoa</taxon>
        <taxon>Arthropoda</taxon>
        <taxon>Hexapoda</taxon>
        <taxon>Insecta</taxon>
        <taxon>Pterygota</taxon>
        <taxon>Neoptera</taxon>
        <taxon>Paraneoptera</taxon>
        <taxon>Hemiptera</taxon>
        <taxon>Sternorrhyncha</taxon>
        <taxon>Aphidomorpha</taxon>
        <taxon>Aphidoidea</taxon>
        <taxon>Aphididae</taxon>
        <taxon>Lachninae</taxon>
        <taxon>Cinara</taxon>
    </lineage>
</organism>
<feature type="domain" description="Reverse transcriptase" evidence="1">
    <location>
        <begin position="1"/>
        <end position="76"/>
    </location>
</feature>
<protein>
    <submittedName>
        <fullName evidence="2">Reverse transcriptase domain</fullName>
    </submittedName>
</protein>
<accession>A0A5E4MU37</accession>
<evidence type="ECO:0000259" key="1">
    <source>
        <dbReference type="PROSITE" id="PS50878"/>
    </source>
</evidence>
<dbReference type="OrthoDB" id="6626863at2759"/>
<name>A0A5E4MU37_9HEMI</name>
<dbReference type="EMBL" id="CABPRJ010001044">
    <property type="protein sequence ID" value="VVC35069.1"/>
    <property type="molecule type" value="Genomic_DNA"/>
</dbReference>
<dbReference type="GO" id="GO:0003964">
    <property type="term" value="F:RNA-directed DNA polymerase activity"/>
    <property type="evidence" value="ECO:0007669"/>
    <property type="project" value="UniProtKB-KW"/>
</dbReference>
<dbReference type="Proteomes" id="UP000325440">
    <property type="component" value="Unassembled WGS sequence"/>
</dbReference>
<dbReference type="SUPFAM" id="SSF56672">
    <property type="entry name" value="DNA/RNA polymerases"/>
    <property type="match status" value="1"/>
</dbReference>
<dbReference type="PROSITE" id="PS50878">
    <property type="entry name" value="RT_POL"/>
    <property type="match status" value="1"/>
</dbReference>
<dbReference type="InterPro" id="IPR000477">
    <property type="entry name" value="RT_dom"/>
</dbReference>
<reference evidence="2 3" key="1">
    <citation type="submission" date="2019-08" db="EMBL/GenBank/DDBJ databases">
        <authorList>
            <person name="Alioto T."/>
            <person name="Alioto T."/>
            <person name="Gomez Garrido J."/>
        </authorList>
    </citation>
    <scope>NUCLEOTIDE SEQUENCE [LARGE SCALE GENOMIC DNA]</scope>
</reference>
<dbReference type="AlphaFoldDB" id="A0A5E4MU37"/>
<keyword evidence="2" id="KW-0695">RNA-directed DNA polymerase</keyword>
<dbReference type="InterPro" id="IPR043502">
    <property type="entry name" value="DNA/RNA_pol_sf"/>
</dbReference>
<sequence length="252" mass="29722">MIRFADDIVLLATSENDLQTALIEMDNIFLEFKLNINTEKTKIMICSKQNESNINISIKGKRMEQINQFKYLGSIIDNEGRSKKEIKSRIGQAKKAFLLKSKLLTSKNVDQRTRNRLTKTYVLSTALYGCETWTLNKKEETALEAFQMCCWRKMEKIKWTELKTNEVLDLVKEKRTLLNNLRSRRWHMIGHTLRHNEELHSLILEGMIEGKRGRGRPRTCYISQIIKDARVDSYKQLKDKAQDRKSWREHLL</sequence>
<evidence type="ECO:0000313" key="3">
    <source>
        <dbReference type="Proteomes" id="UP000325440"/>
    </source>
</evidence>
<gene>
    <name evidence="2" type="ORF">CINCED_3A005590</name>
</gene>
<dbReference type="PANTHER" id="PTHR47027">
    <property type="entry name" value="REVERSE TRANSCRIPTASE DOMAIN-CONTAINING PROTEIN"/>
    <property type="match status" value="1"/>
</dbReference>
<proteinExistence type="predicted"/>
<evidence type="ECO:0000313" key="2">
    <source>
        <dbReference type="EMBL" id="VVC35069.1"/>
    </source>
</evidence>
<dbReference type="PANTHER" id="PTHR47027:SF25">
    <property type="entry name" value="REVERSE TRANSCRIPTASE DOMAIN-CONTAINING PROTEIN"/>
    <property type="match status" value="1"/>
</dbReference>
<dbReference type="Pfam" id="PF00078">
    <property type="entry name" value="RVT_1"/>
    <property type="match status" value="1"/>
</dbReference>
<keyword evidence="3" id="KW-1185">Reference proteome</keyword>
<keyword evidence="2" id="KW-0548">Nucleotidyltransferase</keyword>